<feature type="transmembrane region" description="Helical" evidence="1">
    <location>
        <begin position="86"/>
        <end position="115"/>
    </location>
</feature>
<evidence type="ECO:0000256" key="1">
    <source>
        <dbReference type="SAM" id="Phobius"/>
    </source>
</evidence>
<keyword evidence="1" id="KW-0812">Transmembrane</keyword>
<feature type="transmembrane region" description="Helical" evidence="1">
    <location>
        <begin position="251"/>
        <end position="269"/>
    </location>
</feature>
<gene>
    <name evidence="2" type="ORF">C7382_11064</name>
</gene>
<reference evidence="2 3" key="1">
    <citation type="submission" date="2018-04" db="EMBL/GenBank/DDBJ databases">
        <title>Genomic Encyclopedia of Type Strains, Phase IV (KMG-IV): sequencing the most valuable type-strain genomes for metagenomic binning, comparative biology and taxonomic classification.</title>
        <authorList>
            <person name="Goeker M."/>
        </authorList>
    </citation>
    <scope>NUCLEOTIDE SEQUENCE [LARGE SCALE GENOMIC DNA]</scope>
    <source>
        <strain evidence="2 3">DSM 28520</strain>
    </source>
</reference>
<dbReference type="Proteomes" id="UP000245462">
    <property type="component" value="Unassembled WGS sequence"/>
</dbReference>
<name>A0A2U1FAH8_9PORP</name>
<feature type="transmembrane region" description="Helical" evidence="1">
    <location>
        <begin position="300"/>
        <end position="320"/>
    </location>
</feature>
<keyword evidence="1" id="KW-1133">Transmembrane helix</keyword>
<keyword evidence="3" id="KW-1185">Reference proteome</keyword>
<feature type="transmembrane region" description="Helical" evidence="1">
    <location>
        <begin position="47"/>
        <end position="74"/>
    </location>
</feature>
<dbReference type="EMBL" id="QEKY01000010">
    <property type="protein sequence ID" value="PVZ09197.1"/>
    <property type="molecule type" value="Genomic_DNA"/>
</dbReference>
<sequence length="321" mass="36265">MVNSERSYLLPATILIALVCRILSYTWGLSVDIPLQETVDLWGTIPFLWQTIATFGVALGLSFLAVRFSTYYLLLQDGAFRPLVFYLLLLLGTQQAFFSLKPFTFLILLLLGLYFSLFGTYNRESAPHKALNMGLSIGASTLLWSPFLLLMPFVLLQFYSMKSLSPRNLIAFFLGLFLPLWIFVPFLLLPDVEDYAISNMNLMKEWGFSYSFGRASGFSWLYPVLLLSLYLISFAHLQLSYTAEKVVGRNYLFALSSVGFYLLILSAVMPAATEGLLYLSVLPISILAARLLTKQKRRMANLLAMLSAFAFLASFFLSVFF</sequence>
<evidence type="ECO:0000313" key="2">
    <source>
        <dbReference type="EMBL" id="PVZ09197.1"/>
    </source>
</evidence>
<feature type="transmembrane region" description="Helical" evidence="1">
    <location>
        <begin position="7"/>
        <end position="27"/>
    </location>
</feature>
<protein>
    <recommendedName>
        <fullName evidence="4">Dolichyl-phosphate-mannose-protein mannosyltransferase</fullName>
    </recommendedName>
</protein>
<evidence type="ECO:0000313" key="3">
    <source>
        <dbReference type="Proteomes" id="UP000245462"/>
    </source>
</evidence>
<evidence type="ECO:0008006" key="4">
    <source>
        <dbReference type="Google" id="ProtNLM"/>
    </source>
</evidence>
<feature type="transmembrane region" description="Helical" evidence="1">
    <location>
        <begin position="135"/>
        <end position="156"/>
    </location>
</feature>
<accession>A0A2U1FAH8</accession>
<dbReference type="OrthoDB" id="1014744at2"/>
<keyword evidence="1" id="KW-0472">Membrane</keyword>
<dbReference type="Pfam" id="PF19992">
    <property type="entry name" value="DUF6427"/>
    <property type="match status" value="1"/>
</dbReference>
<feature type="transmembrane region" description="Helical" evidence="1">
    <location>
        <begin position="220"/>
        <end position="239"/>
    </location>
</feature>
<dbReference type="InterPro" id="IPR045625">
    <property type="entry name" value="DUF6427"/>
</dbReference>
<proteinExistence type="predicted"/>
<dbReference type="AlphaFoldDB" id="A0A2U1FAH8"/>
<feature type="transmembrane region" description="Helical" evidence="1">
    <location>
        <begin position="275"/>
        <end position="293"/>
    </location>
</feature>
<organism evidence="2 3">
    <name type="scientific">Porphyromonas loveana</name>
    <dbReference type="NCBI Taxonomy" id="1884669"/>
    <lineage>
        <taxon>Bacteria</taxon>
        <taxon>Pseudomonadati</taxon>
        <taxon>Bacteroidota</taxon>
        <taxon>Bacteroidia</taxon>
        <taxon>Bacteroidales</taxon>
        <taxon>Porphyromonadaceae</taxon>
        <taxon>Porphyromonas</taxon>
    </lineage>
</organism>
<comment type="caution">
    <text evidence="2">The sequence shown here is derived from an EMBL/GenBank/DDBJ whole genome shotgun (WGS) entry which is preliminary data.</text>
</comment>
<feature type="transmembrane region" description="Helical" evidence="1">
    <location>
        <begin position="168"/>
        <end position="189"/>
    </location>
</feature>